<dbReference type="SUPFAM" id="SSF46785">
    <property type="entry name" value="Winged helix' DNA-binding domain"/>
    <property type="match status" value="1"/>
</dbReference>
<dbReference type="GO" id="GO:0003700">
    <property type="term" value="F:DNA-binding transcription factor activity"/>
    <property type="evidence" value="ECO:0007669"/>
    <property type="project" value="InterPro"/>
</dbReference>
<keyword evidence="3" id="KW-0804">Transcription</keyword>
<feature type="domain" description="HTH marR-type" evidence="5">
    <location>
        <begin position="100"/>
        <end position="161"/>
    </location>
</feature>
<keyword evidence="1" id="KW-0805">Transcription regulation</keyword>
<evidence type="ECO:0000256" key="2">
    <source>
        <dbReference type="ARBA" id="ARBA00023125"/>
    </source>
</evidence>
<dbReference type="EMBL" id="BLKS01000001">
    <property type="protein sequence ID" value="GFG49505.1"/>
    <property type="molecule type" value="Genomic_DNA"/>
</dbReference>
<feature type="compositionally biased region" description="Polar residues" evidence="4">
    <location>
        <begin position="51"/>
        <end position="63"/>
    </location>
</feature>
<dbReference type="InterPro" id="IPR036388">
    <property type="entry name" value="WH-like_DNA-bd_sf"/>
</dbReference>
<dbReference type="Gene3D" id="1.10.10.10">
    <property type="entry name" value="Winged helix-like DNA-binding domain superfamily/Winged helix DNA-binding domain"/>
    <property type="match status" value="1"/>
</dbReference>
<dbReference type="Gene3D" id="1.10.287.160">
    <property type="entry name" value="HR1 repeat"/>
    <property type="match status" value="1"/>
</dbReference>
<dbReference type="PANTHER" id="PTHR38465">
    <property type="entry name" value="HTH-TYPE TRANSCRIPTIONAL REGULATOR MJ1563-RELATED"/>
    <property type="match status" value="1"/>
</dbReference>
<dbReference type="InterPro" id="IPR036390">
    <property type="entry name" value="WH_DNA-bd_sf"/>
</dbReference>
<evidence type="ECO:0000313" key="6">
    <source>
        <dbReference type="EMBL" id="GFG49505.1"/>
    </source>
</evidence>
<evidence type="ECO:0000256" key="1">
    <source>
        <dbReference type="ARBA" id="ARBA00023015"/>
    </source>
</evidence>
<comment type="caution">
    <text evidence="6">The sequence shown here is derived from an EMBL/GenBank/DDBJ whole genome shotgun (WGS) entry which is preliminary data.</text>
</comment>
<dbReference type="Pfam" id="PF12802">
    <property type="entry name" value="MarR_2"/>
    <property type="match status" value="1"/>
</dbReference>
<protein>
    <recommendedName>
        <fullName evidence="5">HTH marR-type domain-containing protein</fullName>
    </recommendedName>
</protein>
<evidence type="ECO:0000313" key="7">
    <source>
        <dbReference type="Proteomes" id="UP000465302"/>
    </source>
</evidence>
<gene>
    <name evidence="6" type="ORF">MAGR_09460</name>
</gene>
<dbReference type="InterPro" id="IPR052362">
    <property type="entry name" value="HTH-GbsR_regulator"/>
</dbReference>
<organism evidence="6 7">
    <name type="scientific">Mycolicibacterium agri</name>
    <name type="common">Mycobacterium agri</name>
    <dbReference type="NCBI Taxonomy" id="36811"/>
    <lineage>
        <taxon>Bacteria</taxon>
        <taxon>Bacillati</taxon>
        <taxon>Actinomycetota</taxon>
        <taxon>Actinomycetes</taxon>
        <taxon>Mycobacteriales</taxon>
        <taxon>Mycobacteriaceae</taxon>
        <taxon>Mycolicibacterium</taxon>
    </lineage>
</organism>
<dbReference type="GO" id="GO:0003677">
    <property type="term" value="F:DNA binding"/>
    <property type="evidence" value="ECO:0007669"/>
    <property type="project" value="UniProtKB-KW"/>
</dbReference>
<dbReference type="Proteomes" id="UP000465302">
    <property type="component" value="Unassembled WGS sequence"/>
</dbReference>
<evidence type="ECO:0000259" key="5">
    <source>
        <dbReference type="Pfam" id="PF12802"/>
    </source>
</evidence>
<reference evidence="6 7" key="1">
    <citation type="journal article" date="2019" name="Emerg. Microbes Infect.">
        <title>Comprehensive subspecies identification of 175 nontuberculous mycobacteria species based on 7547 genomic profiles.</title>
        <authorList>
            <person name="Matsumoto Y."/>
            <person name="Kinjo T."/>
            <person name="Motooka D."/>
            <person name="Nabeya D."/>
            <person name="Jung N."/>
            <person name="Uechi K."/>
            <person name="Horii T."/>
            <person name="Iida T."/>
            <person name="Fujita J."/>
            <person name="Nakamura S."/>
        </authorList>
    </citation>
    <scope>NUCLEOTIDE SEQUENCE [LARGE SCALE GENOMIC DNA]</scope>
    <source>
        <strain evidence="6 7">JCM 6377</strain>
    </source>
</reference>
<sequence>MPRTAGSADFGYRYVNPRTRMTSVATVLDAVADAVVSMSGEVLPKERLIRSDQTSRSTTSHYTDISEITEDSEDTEKGMTVADLVGQDAAEELALVLTNHGLQRMTARVLATLLFTEQPTMTAGELADRLQASAGGISGALKMLISVGLAERVPAPTSRREHYRLRDNAWAVLYTNQNEVIGAIRAAAQAGIAATENGSLARERLTEMRDFYEFLSSEIPALVERWHQTRSRT</sequence>
<name>A0A7I9VVQ1_MYCAG</name>
<dbReference type="InterPro" id="IPR000835">
    <property type="entry name" value="HTH_MarR-typ"/>
</dbReference>
<dbReference type="PANTHER" id="PTHR38465:SF2">
    <property type="entry name" value="HTH-TYPE TRANSCRIPTIONAL REGULATOR MMPR5"/>
    <property type="match status" value="1"/>
</dbReference>
<keyword evidence="2" id="KW-0238">DNA-binding</keyword>
<evidence type="ECO:0000256" key="3">
    <source>
        <dbReference type="ARBA" id="ARBA00023163"/>
    </source>
</evidence>
<proteinExistence type="predicted"/>
<accession>A0A7I9VVQ1</accession>
<evidence type="ECO:0000256" key="4">
    <source>
        <dbReference type="SAM" id="MobiDB-lite"/>
    </source>
</evidence>
<feature type="region of interest" description="Disordered" evidence="4">
    <location>
        <begin position="50"/>
        <end position="76"/>
    </location>
</feature>
<dbReference type="AlphaFoldDB" id="A0A7I9VVQ1"/>